<dbReference type="GO" id="GO:0003697">
    <property type="term" value="F:single-stranded DNA binding"/>
    <property type="evidence" value="ECO:0007669"/>
    <property type="project" value="InterPro"/>
</dbReference>
<dbReference type="Gene3D" id="3.90.1680.10">
    <property type="entry name" value="SOS response associated peptidase-like"/>
    <property type="match status" value="1"/>
</dbReference>
<accession>A0A383CZ81</accession>
<comment type="similarity">
    <text evidence="1">Belongs to the SOS response-associated peptidase family.</text>
</comment>
<keyword evidence="5" id="KW-0190">Covalent protein-DNA linkage</keyword>
<dbReference type="Pfam" id="PF02586">
    <property type="entry name" value="SRAP"/>
    <property type="match status" value="1"/>
</dbReference>
<evidence type="ECO:0000256" key="7">
    <source>
        <dbReference type="ARBA" id="ARBA00023239"/>
    </source>
</evidence>
<dbReference type="SUPFAM" id="SSF143081">
    <property type="entry name" value="BB1717-like"/>
    <property type="match status" value="1"/>
</dbReference>
<sequence>MKWGLIPFWAKDPSIGTRMINARAETIEERPAFRQAFQQKRCLILADGFYEWLNIGKTKIPMRITLKSDEPFGFAGIWDSWKSPSGEIVTSCSIITTTPNSVVKPIHNRMPVIIPEKQERLWLDTTAPRIT</sequence>
<evidence type="ECO:0000256" key="1">
    <source>
        <dbReference type="ARBA" id="ARBA00008136"/>
    </source>
</evidence>
<evidence type="ECO:0000256" key="2">
    <source>
        <dbReference type="ARBA" id="ARBA00022670"/>
    </source>
</evidence>
<dbReference type="GO" id="GO:0016829">
    <property type="term" value="F:lyase activity"/>
    <property type="evidence" value="ECO:0007669"/>
    <property type="project" value="UniProtKB-KW"/>
</dbReference>
<gene>
    <name evidence="8" type="ORF">METZ01_LOCUS490183</name>
</gene>
<evidence type="ECO:0000256" key="4">
    <source>
        <dbReference type="ARBA" id="ARBA00022801"/>
    </source>
</evidence>
<evidence type="ECO:0000256" key="6">
    <source>
        <dbReference type="ARBA" id="ARBA00023125"/>
    </source>
</evidence>
<dbReference type="GO" id="GO:0006508">
    <property type="term" value="P:proteolysis"/>
    <property type="evidence" value="ECO:0007669"/>
    <property type="project" value="UniProtKB-KW"/>
</dbReference>
<proteinExistence type="inferred from homology"/>
<evidence type="ECO:0000256" key="3">
    <source>
        <dbReference type="ARBA" id="ARBA00022763"/>
    </source>
</evidence>
<evidence type="ECO:0000313" key="8">
    <source>
        <dbReference type="EMBL" id="SVE37329.1"/>
    </source>
</evidence>
<keyword evidence="3" id="KW-0227">DNA damage</keyword>
<reference evidence="8" key="1">
    <citation type="submission" date="2018-05" db="EMBL/GenBank/DDBJ databases">
        <authorList>
            <person name="Lanie J.A."/>
            <person name="Ng W.-L."/>
            <person name="Kazmierczak K.M."/>
            <person name="Andrzejewski T.M."/>
            <person name="Davidsen T.M."/>
            <person name="Wayne K.J."/>
            <person name="Tettelin H."/>
            <person name="Glass J.I."/>
            <person name="Rusch D."/>
            <person name="Podicherti R."/>
            <person name="Tsui H.-C.T."/>
            <person name="Winkler M.E."/>
        </authorList>
    </citation>
    <scope>NUCLEOTIDE SEQUENCE</scope>
</reference>
<dbReference type="GO" id="GO:0008233">
    <property type="term" value="F:peptidase activity"/>
    <property type="evidence" value="ECO:0007669"/>
    <property type="project" value="UniProtKB-KW"/>
</dbReference>
<evidence type="ECO:0008006" key="9">
    <source>
        <dbReference type="Google" id="ProtNLM"/>
    </source>
</evidence>
<dbReference type="InterPro" id="IPR036590">
    <property type="entry name" value="SRAP-like"/>
</dbReference>
<dbReference type="PANTHER" id="PTHR13604">
    <property type="entry name" value="DC12-RELATED"/>
    <property type="match status" value="1"/>
</dbReference>
<name>A0A383CZ81_9ZZZZ</name>
<feature type="non-terminal residue" evidence="8">
    <location>
        <position position="131"/>
    </location>
</feature>
<protein>
    <recommendedName>
        <fullName evidence="9">Abasic site processing protein</fullName>
    </recommendedName>
</protein>
<dbReference type="InterPro" id="IPR003738">
    <property type="entry name" value="SRAP"/>
</dbReference>
<dbReference type="AlphaFoldDB" id="A0A383CZ81"/>
<dbReference type="GO" id="GO:0106300">
    <property type="term" value="P:protein-DNA covalent cross-linking repair"/>
    <property type="evidence" value="ECO:0007669"/>
    <property type="project" value="InterPro"/>
</dbReference>
<keyword evidence="4" id="KW-0378">Hydrolase</keyword>
<keyword evidence="7" id="KW-0456">Lyase</keyword>
<organism evidence="8">
    <name type="scientific">marine metagenome</name>
    <dbReference type="NCBI Taxonomy" id="408172"/>
    <lineage>
        <taxon>unclassified sequences</taxon>
        <taxon>metagenomes</taxon>
        <taxon>ecological metagenomes</taxon>
    </lineage>
</organism>
<keyword evidence="6" id="KW-0238">DNA-binding</keyword>
<evidence type="ECO:0000256" key="5">
    <source>
        <dbReference type="ARBA" id="ARBA00023124"/>
    </source>
</evidence>
<dbReference type="PANTHER" id="PTHR13604:SF0">
    <property type="entry name" value="ABASIC SITE PROCESSING PROTEIN HMCES"/>
    <property type="match status" value="1"/>
</dbReference>
<dbReference type="EMBL" id="UINC01212834">
    <property type="protein sequence ID" value="SVE37329.1"/>
    <property type="molecule type" value="Genomic_DNA"/>
</dbReference>
<keyword evidence="2" id="KW-0645">Protease</keyword>